<evidence type="ECO:0000313" key="1">
    <source>
        <dbReference type="EMBL" id="STX38801.1"/>
    </source>
</evidence>
<sequence>MEQSLVFLESVKDRVPEFFESTHYLEPLLKEASPEQCSTLCNLMGKKTRRWARDINECCELLSGLGDPKIIAVLTNIPHFHQLIANPDRDFLRISSLLKTAEGKKQFHQAYFNSLLVDIKASGNSQDETFSRLCKTLGNQATAYFSGQTDIGTFKEACQLSVEEVRVHLRGQEPILNLLAKWMLAIFT</sequence>
<organism evidence="1 2">
    <name type="scientific">Legionella feeleii</name>
    <dbReference type="NCBI Taxonomy" id="453"/>
    <lineage>
        <taxon>Bacteria</taxon>
        <taxon>Pseudomonadati</taxon>
        <taxon>Pseudomonadota</taxon>
        <taxon>Gammaproteobacteria</taxon>
        <taxon>Legionellales</taxon>
        <taxon>Legionellaceae</taxon>
        <taxon>Legionella</taxon>
    </lineage>
</organism>
<accession>A0A378IWD7</accession>
<dbReference type="AlphaFoldDB" id="A0A378IWD7"/>
<gene>
    <name evidence="1" type="ORF">NCTC11978_01990</name>
</gene>
<protein>
    <submittedName>
        <fullName evidence="1">Uncharacterized protein</fullName>
    </submittedName>
</protein>
<name>A0A378IWD7_9GAMM</name>
<dbReference type="EMBL" id="UGNY01000001">
    <property type="protein sequence ID" value="STX38801.1"/>
    <property type="molecule type" value="Genomic_DNA"/>
</dbReference>
<proteinExistence type="predicted"/>
<evidence type="ECO:0000313" key="2">
    <source>
        <dbReference type="Proteomes" id="UP000254033"/>
    </source>
</evidence>
<reference evidence="1 2" key="1">
    <citation type="submission" date="2018-06" db="EMBL/GenBank/DDBJ databases">
        <authorList>
            <consortium name="Pathogen Informatics"/>
            <person name="Doyle S."/>
        </authorList>
    </citation>
    <scope>NUCLEOTIDE SEQUENCE [LARGE SCALE GENOMIC DNA]</scope>
    <source>
        <strain evidence="1 2">NCTC11978</strain>
    </source>
</reference>
<dbReference type="Proteomes" id="UP000254033">
    <property type="component" value="Unassembled WGS sequence"/>
</dbReference>